<evidence type="ECO:0000256" key="4">
    <source>
        <dbReference type="PIRSR" id="PIRSR605754-1"/>
    </source>
</evidence>
<evidence type="ECO:0000313" key="6">
    <source>
        <dbReference type="Proteomes" id="UP000254060"/>
    </source>
</evidence>
<dbReference type="InterPro" id="IPR023365">
    <property type="entry name" value="Sortase_dom-sf"/>
</dbReference>
<reference evidence="5 6" key="1">
    <citation type="submission" date="2018-06" db="EMBL/GenBank/DDBJ databases">
        <authorList>
            <consortium name="Pathogen Informatics"/>
            <person name="Doyle S."/>
        </authorList>
    </citation>
    <scope>NUCLEOTIDE SEQUENCE [LARGE SCALE GENOMIC DNA]</scope>
    <source>
        <strain evidence="5 6">NCTC13163</strain>
    </source>
</reference>
<evidence type="ECO:0000256" key="3">
    <source>
        <dbReference type="ARBA" id="ARBA00022807"/>
    </source>
</evidence>
<name>A0A377FPG9_9BACL</name>
<feature type="active site" description="Proton donor/acceptor" evidence="4">
    <location>
        <position position="128"/>
    </location>
</feature>
<dbReference type="Pfam" id="PF04203">
    <property type="entry name" value="Sortase"/>
    <property type="match status" value="1"/>
</dbReference>
<evidence type="ECO:0000313" key="5">
    <source>
        <dbReference type="EMBL" id="STO06720.1"/>
    </source>
</evidence>
<sequence>MFMRRLRYGIGILLLLSGLLLLSNSWWKDQVAVSNSERVTEGLQLQQLQQPEEGEFDFATVTPLSWDDLISVRNRFHDLPAIGLILVPDIDLELPILYGLDADNLAVGAGTMRPTQQMGKGNYALAGHYTQSPTSLFGPLHEIETGMHVYVTDLTDTYEYVVTSLETVPPTRVDVLDDTTEATITLVTCTFDATERLIVKGRLANKTPYSPL</sequence>
<dbReference type="SUPFAM" id="SSF63817">
    <property type="entry name" value="Sortase"/>
    <property type="match status" value="1"/>
</dbReference>
<evidence type="ECO:0000256" key="2">
    <source>
        <dbReference type="ARBA" id="ARBA00022801"/>
    </source>
</evidence>
<dbReference type="Gene3D" id="2.40.260.10">
    <property type="entry name" value="Sortase"/>
    <property type="match status" value="1"/>
</dbReference>
<dbReference type="CDD" id="cd06165">
    <property type="entry name" value="Sortase_A"/>
    <property type="match status" value="1"/>
</dbReference>
<protein>
    <submittedName>
        <fullName evidence="5">Sortase (Surface protein transpeptidase)</fullName>
    </submittedName>
</protein>
<dbReference type="GO" id="GO:0008234">
    <property type="term" value="F:cysteine-type peptidase activity"/>
    <property type="evidence" value="ECO:0007669"/>
    <property type="project" value="UniProtKB-KW"/>
</dbReference>
<organism evidence="5 6">
    <name type="scientific">Exiguobacterium aurantiacum</name>
    <dbReference type="NCBI Taxonomy" id="33987"/>
    <lineage>
        <taxon>Bacteria</taxon>
        <taxon>Bacillati</taxon>
        <taxon>Bacillota</taxon>
        <taxon>Bacilli</taxon>
        <taxon>Bacillales</taxon>
        <taxon>Bacillales Family XII. Incertae Sedis</taxon>
        <taxon>Exiguobacterium</taxon>
    </lineage>
</organism>
<feature type="active site" description="Acyl-thioester intermediate" evidence="4">
    <location>
        <position position="189"/>
    </location>
</feature>
<dbReference type="AlphaFoldDB" id="A0A377FPG9"/>
<dbReference type="InterPro" id="IPR005754">
    <property type="entry name" value="Sortase"/>
</dbReference>
<dbReference type="GO" id="GO:0006508">
    <property type="term" value="P:proteolysis"/>
    <property type="evidence" value="ECO:0007669"/>
    <property type="project" value="UniProtKB-KW"/>
</dbReference>
<keyword evidence="3" id="KW-0788">Thiol protease</keyword>
<evidence type="ECO:0000256" key="1">
    <source>
        <dbReference type="ARBA" id="ARBA00022670"/>
    </source>
</evidence>
<keyword evidence="1" id="KW-0645">Protease</keyword>
<dbReference type="EMBL" id="UGGP01000001">
    <property type="protein sequence ID" value="STO06720.1"/>
    <property type="molecule type" value="Genomic_DNA"/>
</dbReference>
<dbReference type="STRING" id="1397694.GCA_000702585_00540"/>
<accession>A0A377FPG9</accession>
<proteinExistence type="predicted"/>
<dbReference type="InterPro" id="IPR042007">
    <property type="entry name" value="Sortase_A"/>
</dbReference>
<gene>
    <name evidence="5" type="ORF">NCTC13163_00013</name>
</gene>
<keyword evidence="2" id="KW-0378">Hydrolase</keyword>
<dbReference type="OrthoDB" id="1648028at2"/>
<dbReference type="NCBIfam" id="TIGR01076">
    <property type="entry name" value="sortase_fam"/>
    <property type="match status" value="1"/>
</dbReference>
<dbReference type="Proteomes" id="UP000254060">
    <property type="component" value="Unassembled WGS sequence"/>
</dbReference>